<keyword evidence="4" id="KW-0862">Zinc</keyword>
<dbReference type="GO" id="GO:0005634">
    <property type="term" value="C:nucleus"/>
    <property type="evidence" value="ECO:0007669"/>
    <property type="project" value="UniProtKB-SubCell"/>
</dbReference>
<evidence type="ECO:0008006" key="9">
    <source>
        <dbReference type="Google" id="ProtNLM"/>
    </source>
</evidence>
<evidence type="ECO:0000313" key="8">
    <source>
        <dbReference type="Proteomes" id="UP000018958"/>
    </source>
</evidence>
<dbReference type="GO" id="GO:0008270">
    <property type="term" value="F:zinc ion binding"/>
    <property type="evidence" value="ECO:0007669"/>
    <property type="project" value="UniProtKB-KW"/>
</dbReference>
<evidence type="ECO:0000256" key="3">
    <source>
        <dbReference type="ARBA" id="ARBA00022771"/>
    </source>
</evidence>
<dbReference type="PANTHER" id="PTHR46481">
    <property type="entry name" value="ZINC FINGER BED DOMAIN-CONTAINING PROTEIN 4"/>
    <property type="match status" value="1"/>
</dbReference>
<dbReference type="InterPro" id="IPR012337">
    <property type="entry name" value="RNaseH-like_sf"/>
</dbReference>
<sequence>MKRFHPEYLRAYTQRQEKQQSQTAARRLVNIYESANVDEGIDEPATDVDQKRFVDLLVQWIASDLRPLSTANDAGLIATIEFANSVRGRLRIPARQTTTSRLQIRAAEFRSSLRIRLSDKGECLYFSVSLRHAQMDMHKWTLEVISIPGKHNAPAIAAALLPCFDNWNLDRTLCVRFLRDGAPNMKRACDQIGVTSMSCIAHSLHLVVGAALIRKPSDLPLTTSVDDINDTIGINPRDVSNSDASGSSDSDTSTLRAMASTASLGRGMTSEDNRDDDDSGLDEPIDPDEVIAICEQVAEFVQDCEMAPGDLERIRQIVRRFRKLAEYFHRIRQGQVCVYWPIIYRKVT</sequence>
<dbReference type="AlphaFoldDB" id="W2WKT0"/>
<comment type="caution">
    <text evidence="7">The sequence shown here is derived from an EMBL/GenBank/DDBJ whole genome shotgun (WGS) entry which is preliminary data.</text>
</comment>
<dbReference type="Proteomes" id="UP000018958">
    <property type="component" value="Unassembled WGS sequence"/>
</dbReference>
<dbReference type="PANTHER" id="PTHR46481:SF10">
    <property type="entry name" value="ZINC FINGER BED DOMAIN-CONTAINING PROTEIN 39"/>
    <property type="match status" value="1"/>
</dbReference>
<feature type="compositionally biased region" description="Low complexity" evidence="6">
    <location>
        <begin position="238"/>
        <end position="253"/>
    </location>
</feature>
<evidence type="ECO:0000256" key="1">
    <source>
        <dbReference type="ARBA" id="ARBA00004123"/>
    </source>
</evidence>
<dbReference type="OrthoDB" id="129691at2759"/>
<gene>
    <name evidence="7" type="ORF">F441_13498</name>
</gene>
<keyword evidence="3" id="KW-0863">Zinc-finger</keyword>
<reference evidence="7 8" key="1">
    <citation type="submission" date="2013-11" db="EMBL/GenBank/DDBJ databases">
        <title>The Genome Sequence of Phytophthora parasitica CJ01A1.</title>
        <authorList>
            <consortium name="The Broad Institute Genomics Platform"/>
            <person name="Russ C."/>
            <person name="Tyler B."/>
            <person name="Panabieres F."/>
            <person name="Shan W."/>
            <person name="Tripathy S."/>
            <person name="Grunwald N."/>
            <person name="Machado M."/>
            <person name="Johnson C.S."/>
            <person name="Walker B."/>
            <person name="Young S.K."/>
            <person name="Zeng Q."/>
            <person name="Gargeya S."/>
            <person name="Fitzgerald M."/>
            <person name="Haas B."/>
            <person name="Abouelleil A."/>
            <person name="Allen A.W."/>
            <person name="Alvarado L."/>
            <person name="Arachchi H.M."/>
            <person name="Berlin A.M."/>
            <person name="Chapman S.B."/>
            <person name="Gainer-Dewar J."/>
            <person name="Goldberg J."/>
            <person name="Griggs A."/>
            <person name="Gujja S."/>
            <person name="Hansen M."/>
            <person name="Howarth C."/>
            <person name="Imamovic A."/>
            <person name="Ireland A."/>
            <person name="Larimer J."/>
            <person name="McCowan C."/>
            <person name="Murphy C."/>
            <person name="Pearson M."/>
            <person name="Poon T.W."/>
            <person name="Priest M."/>
            <person name="Roberts A."/>
            <person name="Saif S."/>
            <person name="Shea T."/>
            <person name="Sisk P."/>
            <person name="Sykes S."/>
            <person name="Wortman J."/>
            <person name="Nusbaum C."/>
            <person name="Birren B."/>
        </authorList>
    </citation>
    <scope>NUCLEOTIDE SEQUENCE [LARGE SCALE GENOMIC DNA]</scope>
    <source>
        <strain evidence="7 8">CJ01A1</strain>
    </source>
</reference>
<feature type="region of interest" description="Disordered" evidence="6">
    <location>
        <begin position="230"/>
        <end position="285"/>
    </location>
</feature>
<keyword evidence="2" id="KW-0479">Metal-binding</keyword>
<keyword evidence="5" id="KW-0539">Nucleus</keyword>
<evidence type="ECO:0000256" key="5">
    <source>
        <dbReference type="ARBA" id="ARBA00023242"/>
    </source>
</evidence>
<name>W2WKT0_PHYNI</name>
<organism evidence="7 8">
    <name type="scientific">Phytophthora nicotianae CJ01A1</name>
    <dbReference type="NCBI Taxonomy" id="1317063"/>
    <lineage>
        <taxon>Eukaryota</taxon>
        <taxon>Sar</taxon>
        <taxon>Stramenopiles</taxon>
        <taxon>Oomycota</taxon>
        <taxon>Peronosporomycetes</taxon>
        <taxon>Peronosporales</taxon>
        <taxon>Peronosporaceae</taxon>
        <taxon>Phytophthora</taxon>
    </lineage>
</organism>
<dbReference type="InterPro" id="IPR052035">
    <property type="entry name" value="ZnF_BED_domain_contain"/>
</dbReference>
<proteinExistence type="predicted"/>
<protein>
    <recommendedName>
        <fullName evidence="9">BED-type domain-containing protein</fullName>
    </recommendedName>
</protein>
<evidence type="ECO:0000256" key="4">
    <source>
        <dbReference type="ARBA" id="ARBA00022833"/>
    </source>
</evidence>
<evidence type="ECO:0000256" key="6">
    <source>
        <dbReference type="SAM" id="MobiDB-lite"/>
    </source>
</evidence>
<dbReference type="SUPFAM" id="SSF53098">
    <property type="entry name" value="Ribonuclease H-like"/>
    <property type="match status" value="1"/>
</dbReference>
<accession>W2WKT0</accession>
<feature type="compositionally biased region" description="Acidic residues" evidence="6">
    <location>
        <begin position="273"/>
        <end position="285"/>
    </location>
</feature>
<comment type="subcellular location">
    <subcellularLocation>
        <location evidence="1">Nucleus</location>
    </subcellularLocation>
</comment>
<dbReference type="EMBL" id="ANIX01002674">
    <property type="protein sequence ID" value="ETP10972.1"/>
    <property type="molecule type" value="Genomic_DNA"/>
</dbReference>
<evidence type="ECO:0000313" key="7">
    <source>
        <dbReference type="EMBL" id="ETP10972.1"/>
    </source>
</evidence>
<evidence type="ECO:0000256" key="2">
    <source>
        <dbReference type="ARBA" id="ARBA00022723"/>
    </source>
</evidence>